<protein>
    <recommendedName>
        <fullName evidence="4">Transglutaminase-like domain-containing protein</fullName>
    </recommendedName>
</protein>
<name>A0A3B4ACJ2_9GOBI</name>
<dbReference type="PANTHER" id="PTHR11590:SF42">
    <property type="entry name" value="COAGULATION FACTOR XIII A CHAIN"/>
    <property type="match status" value="1"/>
</dbReference>
<dbReference type="AlphaFoldDB" id="A0A3B4ACJ2"/>
<dbReference type="SUPFAM" id="SSF49309">
    <property type="entry name" value="Transglutaminase, two C-terminal domains"/>
    <property type="match status" value="1"/>
</dbReference>
<keyword evidence="6" id="KW-1185">Reference proteome</keyword>
<dbReference type="InterPro" id="IPR001102">
    <property type="entry name" value="Transglutaminase_N"/>
</dbReference>
<accession>A0A3B4ACJ2</accession>
<dbReference type="GO" id="GO:0072378">
    <property type="term" value="P:blood coagulation, fibrin clot formation"/>
    <property type="evidence" value="ECO:0007669"/>
    <property type="project" value="TreeGrafter"/>
</dbReference>
<dbReference type="GO" id="GO:0007399">
    <property type="term" value="P:nervous system development"/>
    <property type="evidence" value="ECO:0007669"/>
    <property type="project" value="UniProtKB-ARBA"/>
</dbReference>
<feature type="compositionally biased region" description="Basic and acidic residues" evidence="3">
    <location>
        <begin position="1"/>
        <end position="12"/>
    </location>
</feature>
<dbReference type="InterPro" id="IPR050779">
    <property type="entry name" value="Transglutaminase"/>
</dbReference>
<dbReference type="PIRSF" id="PIRSF000459">
    <property type="entry name" value="TGM_EBP42"/>
    <property type="match status" value="1"/>
</dbReference>
<dbReference type="Proteomes" id="UP000261520">
    <property type="component" value="Unplaced"/>
</dbReference>
<dbReference type="InterPro" id="IPR013783">
    <property type="entry name" value="Ig-like_fold"/>
</dbReference>
<comment type="similarity">
    <text evidence="1">Belongs to the transglutaminase superfamily. Transglutaminase family.</text>
</comment>
<evidence type="ECO:0000313" key="6">
    <source>
        <dbReference type="Proteomes" id="UP000261520"/>
    </source>
</evidence>
<evidence type="ECO:0000313" key="5">
    <source>
        <dbReference type="Ensembl" id="ENSPMGP00000014221.1"/>
    </source>
</evidence>
<evidence type="ECO:0000256" key="2">
    <source>
        <dbReference type="PIRSR" id="PIRSR000459-1"/>
    </source>
</evidence>
<dbReference type="SUPFAM" id="SSF81296">
    <property type="entry name" value="E set domains"/>
    <property type="match status" value="1"/>
</dbReference>
<dbReference type="Gene3D" id="3.90.260.10">
    <property type="entry name" value="Transglutaminase-like"/>
    <property type="match status" value="1"/>
</dbReference>
<organism evidence="5 6">
    <name type="scientific">Periophthalmus magnuspinnatus</name>
    <dbReference type="NCBI Taxonomy" id="409849"/>
    <lineage>
        <taxon>Eukaryota</taxon>
        <taxon>Metazoa</taxon>
        <taxon>Chordata</taxon>
        <taxon>Craniata</taxon>
        <taxon>Vertebrata</taxon>
        <taxon>Euteleostomi</taxon>
        <taxon>Actinopterygii</taxon>
        <taxon>Neopterygii</taxon>
        <taxon>Teleostei</taxon>
        <taxon>Neoteleostei</taxon>
        <taxon>Acanthomorphata</taxon>
        <taxon>Gobiaria</taxon>
        <taxon>Gobiiformes</taxon>
        <taxon>Gobioidei</taxon>
        <taxon>Gobiidae</taxon>
        <taxon>Oxudercinae</taxon>
        <taxon>Periophthalmus</taxon>
    </lineage>
</organism>
<reference evidence="5" key="1">
    <citation type="submission" date="2025-08" db="UniProtKB">
        <authorList>
            <consortium name="Ensembl"/>
        </authorList>
    </citation>
    <scope>IDENTIFICATION</scope>
</reference>
<feature type="active site" evidence="2">
    <location>
        <position position="329"/>
    </location>
</feature>
<feature type="active site" evidence="2">
    <location>
        <position position="270"/>
    </location>
</feature>
<dbReference type="InterPro" id="IPR038765">
    <property type="entry name" value="Papain-like_cys_pep_sf"/>
</dbReference>
<dbReference type="InterPro" id="IPR014756">
    <property type="entry name" value="Ig_E-set"/>
</dbReference>
<evidence type="ECO:0000256" key="1">
    <source>
        <dbReference type="ARBA" id="ARBA00005968"/>
    </source>
</evidence>
<dbReference type="FunFam" id="3.90.260.10:FF:000002">
    <property type="entry name" value="Erythrocyte membrane protein band 4.2"/>
    <property type="match status" value="1"/>
</dbReference>
<dbReference type="GO" id="GO:0003810">
    <property type="term" value="F:protein-glutamine gamma-glutamyltransferase activity"/>
    <property type="evidence" value="ECO:0007669"/>
    <property type="project" value="InterPro"/>
</dbReference>
<dbReference type="Gene3D" id="2.60.40.10">
    <property type="entry name" value="Immunoglobulins"/>
    <property type="match status" value="2"/>
</dbReference>
<dbReference type="InterPro" id="IPR002931">
    <property type="entry name" value="Transglutaminase-like"/>
</dbReference>
<dbReference type="InterPro" id="IPR023608">
    <property type="entry name" value="Transglutaminase_animal"/>
</dbReference>
<feature type="domain" description="Transglutaminase-like" evidence="4">
    <location>
        <begin position="262"/>
        <end position="355"/>
    </location>
</feature>
<dbReference type="PANTHER" id="PTHR11590">
    <property type="entry name" value="PROTEIN-GLUTAMINE GAMMA-GLUTAMYLTRANSFERASE"/>
    <property type="match status" value="1"/>
</dbReference>
<dbReference type="SUPFAM" id="SSF54001">
    <property type="entry name" value="Cysteine proteinases"/>
    <property type="match status" value="1"/>
</dbReference>
<dbReference type="Pfam" id="PF01841">
    <property type="entry name" value="Transglut_core"/>
    <property type="match status" value="1"/>
</dbReference>
<feature type="region of interest" description="Disordered" evidence="3">
    <location>
        <begin position="1"/>
        <end position="21"/>
    </location>
</feature>
<dbReference type="InterPro" id="IPR036238">
    <property type="entry name" value="Transglutaminase_C_sf"/>
</dbReference>
<dbReference type="SMART" id="SM00460">
    <property type="entry name" value="TGc"/>
    <property type="match status" value="1"/>
</dbReference>
<reference evidence="5" key="2">
    <citation type="submission" date="2025-09" db="UniProtKB">
        <authorList>
            <consortium name="Ensembl"/>
        </authorList>
    </citation>
    <scope>IDENTIFICATION</scope>
</reference>
<feature type="active site" evidence="2">
    <location>
        <position position="352"/>
    </location>
</feature>
<sequence length="548" mass="61503">LPEFEPFDHADATPRANPGSPLVVQDVDLSKSMNIANHHTGMYITETLVVRRGDPIFLKLTFNRPVTAQDNFQVQFRIGQSTFSKVSSILFSGLVASGPWEASASEQQGALMLQVTPAPNAVVGRYRVVVAVALANGLQYTGPELQPSDTAFLESGHEEYVMNDSGVIWIGSLNSEYPRPWNYGQFEQGVLEACIYIMDKSQLPISDRGDPVKVVRMASAMINSQDDNGVLVGNWSEDFSMGKSPMFWTGSVQILQQYHSTGVPVSYAQCWVYAGVLNTFMRCLGLASRVITNFLSAHDNDGNLKTDLIFTSDMQPDSRHTRDSIWNYHCWNEVYLRRMDIPEEFSGWQVIDSTPQETSDGNYRCGPASVKAIKIGKVCFPFDGRFIFAEVNSDVLYHTRDRYGKLSLQKVDKKLIGQKLVTKSPHGNYQLDITLEYKYNEGKTWFSPSSVLRLGMSRDIYRLCIYHVSYLSPQGYVGRPLEAQLDIVNPSGSLLQTQVLVFVETTYYTGVRSHEVHKENYNLDLPANSSKTHNILTKKGHLTHREGT</sequence>
<dbReference type="Pfam" id="PF00868">
    <property type="entry name" value="Transglut_N"/>
    <property type="match status" value="1"/>
</dbReference>
<proteinExistence type="inferred from homology"/>
<evidence type="ECO:0000259" key="4">
    <source>
        <dbReference type="SMART" id="SM00460"/>
    </source>
</evidence>
<dbReference type="InterPro" id="IPR036985">
    <property type="entry name" value="Transglutaminase-like_sf"/>
</dbReference>
<evidence type="ECO:0000256" key="3">
    <source>
        <dbReference type="SAM" id="MobiDB-lite"/>
    </source>
</evidence>
<dbReference type="Ensembl" id="ENSPMGT00000015175.1">
    <property type="protein sequence ID" value="ENSPMGP00000014221.1"/>
    <property type="gene ID" value="ENSPMGG00000011536.1"/>
</dbReference>